<dbReference type="InterPro" id="IPR029058">
    <property type="entry name" value="AB_hydrolase_fold"/>
</dbReference>
<comment type="similarity">
    <text evidence="1 6">Belongs to the type-B carboxylesterase/lipase family.</text>
</comment>
<reference evidence="8" key="1">
    <citation type="submission" date="2022-01" db="EMBL/GenBank/DDBJ databases">
        <authorList>
            <person name="King R."/>
        </authorList>
    </citation>
    <scope>NUCLEOTIDE SEQUENCE</scope>
</reference>
<keyword evidence="2" id="KW-0719">Serine esterase</keyword>
<keyword evidence="5" id="KW-0325">Glycoprotein</keyword>
<dbReference type="FunFam" id="3.40.50.1820:FF:000155">
    <property type="entry name" value="Carboxylic ester hydrolase"/>
    <property type="match status" value="1"/>
</dbReference>
<dbReference type="EMBL" id="OU896713">
    <property type="protein sequence ID" value="CAG9823639.1"/>
    <property type="molecule type" value="Genomic_DNA"/>
</dbReference>
<dbReference type="InterPro" id="IPR019819">
    <property type="entry name" value="Carboxylesterase_B_CS"/>
</dbReference>
<keyword evidence="4" id="KW-1015">Disulfide bond</keyword>
<dbReference type="PROSITE" id="PS00941">
    <property type="entry name" value="CARBOXYLESTERASE_B_2"/>
    <property type="match status" value="1"/>
</dbReference>
<keyword evidence="3 6" id="KW-0378">Hydrolase</keyword>
<feature type="domain" description="Carboxylesterase type B" evidence="7">
    <location>
        <begin position="22"/>
        <end position="546"/>
    </location>
</feature>
<dbReference type="Proteomes" id="UP001153737">
    <property type="component" value="Chromosome 7"/>
</dbReference>
<keyword evidence="6" id="KW-0732">Signal</keyword>
<dbReference type="Gene3D" id="3.40.50.1820">
    <property type="entry name" value="alpha/beta hydrolase"/>
    <property type="match status" value="1"/>
</dbReference>
<dbReference type="InterPro" id="IPR002018">
    <property type="entry name" value="CarbesteraseB"/>
</dbReference>
<evidence type="ECO:0000313" key="9">
    <source>
        <dbReference type="Proteomes" id="UP001153737"/>
    </source>
</evidence>
<dbReference type="OrthoDB" id="19653at2759"/>
<evidence type="ECO:0000256" key="4">
    <source>
        <dbReference type="ARBA" id="ARBA00023157"/>
    </source>
</evidence>
<proteinExistence type="inferred from homology"/>
<gene>
    <name evidence="8" type="ORF">PHAECO_LOCUS10810</name>
</gene>
<dbReference type="GO" id="GO:0052689">
    <property type="term" value="F:carboxylic ester hydrolase activity"/>
    <property type="evidence" value="ECO:0007669"/>
    <property type="project" value="UniProtKB-KW"/>
</dbReference>
<dbReference type="PROSITE" id="PS00122">
    <property type="entry name" value="CARBOXYLESTERASE_B_1"/>
    <property type="match status" value="1"/>
</dbReference>
<evidence type="ECO:0000313" key="8">
    <source>
        <dbReference type="EMBL" id="CAG9823639.1"/>
    </source>
</evidence>
<dbReference type="PANTHER" id="PTHR43142:SF1">
    <property type="entry name" value="CARBOXYLIC ESTER HYDROLASE"/>
    <property type="match status" value="1"/>
</dbReference>
<sequence>MLVVSLIAFCFFQSVFADGLLNVQISDGLLSGIVLRTRNDRKFSAFKGIPYAQPPVGPLRFQPPVPINPWPGTLNATNDHESCPQKDVYRRSDVFEGQEDCLYLNVYSPKLSDFEKDPLPVMIFFHGGGYLCGGGNSHWYGPDLLLDRDVVLVVPNYRLGALGFLSTGDEVAPGNNGMKDQVLVLKWVQKNIAKFGGNPNSVTLFGESAGGSSVHYHMMSPLSRGLFHAGIMQSGTALCPWAFDQNSVGHTYSRQLAESLNCPTKSSADMLECLRKFDPKTIVDKSDIFKFWDYDPMMPFRPIVEPDIEGAFLTEHPLTMIKSGKLMDIPLVVGLTTEDGAMKCAGYENANLLDEFCERFDEIIPVSLFYDRVVKNTKPVTSQVRKFYFGDKPLNKERLAEIGKIYTDGWILKGADDAVRLHHKYYKQPVYYYLFGYRGSASFARVFGGGDGDYGVVHADDLQYLFPVGDELFPDIIPSANDKGIVELMTTSWTNFARTRDPSPEVNDVIKQRWRPYSTEDGEYYFIHANSSGVRSGLYTDRMKFWRKVLYDPLAENSKDEL</sequence>
<reference evidence="8" key="2">
    <citation type="submission" date="2022-10" db="EMBL/GenBank/DDBJ databases">
        <authorList>
            <consortium name="ENA_rothamsted_submissions"/>
            <consortium name="culmorum"/>
            <person name="King R."/>
        </authorList>
    </citation>
    <scope>NUCLEOTIDE SEQUENCE</scope>
</reference>
<accession>A0A9N9SHX1</accession>
<dbReference type="Pfam" id="PF00135">
    <property type="entry name" value="COesterase"/>
    <property type="match status" value="1"/>
</dbReference>
<evidence type="ECO:0000256" key="5">
    <source>
        <dbReference type="ARBA" id="ARBA00023180"/>
    </source>
</evidence>
<evidence type="ECO:0000259" key="7">
    <source>
        <dbReference type="Pfam" id="PF00135"/>
    </source>
</evidence>
<dbReference type="EC" id="3.1.1.-" evidence="6"/>
<protein>
    <recommendedName>
        <fullName evidence="6">Carboxylic ester hydrolase</fullName>
        <ecNumber evidence="6">3.1.1.-</ecNumber>
    </recommendedName>
</protein>
<feature type="chain" id="PRO_5040530529" description="Carboxylic ester hydrolase" evidence="6">
    <location>
        <begin position="18"/>
        <end position="562"/>
    </location>
</feature>
<dbReference type="SUPFAM" id="SSF53474">
    <property type="entry name" value="alpha/beta-Hydrolases"/>
    <property type="match status" value="1"/>
</dbReference>
<evidence type="ECO:0000256" key="6">
    <source>
        <dbReference type="RuleBase" id="RU361235"/>
    </source>
</evidence>
<dbReference type="InterPro" id="IPR019826">
    <property type="entry name" value="Carboxylesterase_B_AS"/>
</dbReference>
<evidence type="ECO:0000256" key="2">
    <source>
        <dbReference type="ARBA" id="ARBA00022487"/>
    </source>
</evidence>
<dbReference type="PANTHER" id="PTHR43142">
    <property type="entry name" value="CARBOXYLIC ESTER HYDROLASE"/>
    <property type="match status" value="1"/>
</dbReference>
<dbReference type="AlphaFoldDB" id="A0A9N9SHX1"/>
<evidence type="ECO:0000256" key="3">
    <source>
        <dbReference type="ARBA" id="ARBA00022801"/>
    </source>
</evidence>
<keyword evidence="9" id="KW-1185">Reference proteome</keyword>
<feature type="signal peptide" evidence="6">
    <location>
        <begin position="1"/>
        <end position="17"/>
    </location>
</feature>
<name>A0A9N9SHX1_PHACE</name>
<evidence type="ECO:0000256" key="1">
    <source>
        <dbReference type="ARBA" id="ARBA00005964"/>
    </source>
</evidence>
<organism evidence="8 9">
    <name type="scientific">Phaedon cochleariae</name>
    <name type="common">Mustard beetle</name>
    <dbReference type="NCBI Taxonomy" id="80249"/>
    <lineage>
        <taxon>Eukaryota</taxon>
        <taxon>Metazoa</taxon>
        <taxon>Ecdysozoa</taxon>
        <taxon>Arthropoda</taxon>
        <taxon>Hexapoda</taxon>
        <taxon>Insecta</taxon>
        <taxon>Pterygota</taxon>
        <taxon>Neoptera</taxon>
        <taxon>Endopterygota</taxon>
        <taxon>Coleoptera</taxon>
        <taxon>Polyphaga</taxon>
        <taxon>Cucujiformia</taxon>
        <taxon>Chrysomeloidea</taxon>
        <taxon>Chrysomelidae</taxon>
        <taxon>Chrysomelinae</taxon>
        <taxon>Chrysomelini</taxon>
        <taxon>Phaedon</taxon>
    </lineage>
</organism>